<reference evidence="1 2" key="1">
    <citation type="submission" date="2018-01" db="EMBL/GenBank/DDBJ databases">
        <title>Novel co-symbiosis in the lucinid bivalve Phacoides pectinatus.</title>
        <authorList>
            <person name="Lim S.J."/>
            <person name="Davis B.G."/>
            <person name="Gill D.E."/>
            <person name="Engel A.S."/>
            <person name="Anderson L.C."/>
            <person name="Campbell B.J."/>
        </authorList>
    </citation>
    <scope>NUCLEOTIDE SEQUENCE [LARGE SCALE GENOMIC DNA]</scope>
    <source>
        <strain evidence="1">N3_P5</strain>
    </source>
</reference>
<accession>A0A6N4E268</accession>
<dbReference type="AlphaFoldDB" id="A0A6N4E268"/>
<evidence type="ECO:0000313" key="1">
    <source>
        <dbReference type="EMBL" id="PUE04959.1"/>
    </source>
</evidence>
<organism evidence="1 2">
    <name type="scientific">Candidatus Sedimenticola endophacoides</name>
    <dbReference type="NCBI Taxonomy" id="2548426"/>
    <lineage>
        <taxon>Bacteria</taxon>
        <taxon>Pseudomonadati</taxon>
        <taxon>Pseudomonadota</taxon>
        <taxon>Gammaproteobacteria</taxon>
        <taxon>Chromatiales</taxon>
        <taxon>Sedimenticolaceae</taxon>
        <taxon>Sedimenticola</taxon>
    </lineage>
</organism>
<gene>
    <name evidence="1" type="ORF">C3L24_02270</name>
</gene>
<comment type="caution">
    <text evidence="1">The sequence shown here is derived from an EMBL/GenBank/DDBJ whole genome shotgun (WGS) entry which is preliminary data.</text>
</comment>
<protein>
    <submittedName>
        <fullName evidence="1">Uncharacterized protein</fullName>
    </submittedName>
</protein>
<evidence type="ECO:0000313" key="2">
    <source>
        <dbReference type="Proteomes" id="UP000250928"/>
    </source>
</evidence>
<dbReference type="EMBL" id="PQCO01000103">
    <property type="protein sequence ID" value="PUE04959.1"/>
    <property type="molecule type" value="Genomic_DNA"/>
</dbReference>
<dbReference type="Proteomes" id="UP000250928">
    <property type="component" value="Unassembled WGS sequence"/>
</dbReference>
<sequence>MQRIDDQQLIRRLRPLIGNRYRYLQQEWSLVEVLVDEGSLVLSSLPGGYAIQHDQFGRASRRGPETRLIPVFDTRGGGYSEELQELLANRIGG</sequence>
<name>A0A6N4E268_9GAMM</name>
<proteinExistence type="predicted"/>